<keyword evidence="2" id="KW-1185">Reference proteome</keyword>
<reference evidence="1 2" key="1">
    <citation type="journal article" date="2022" name="Plant J.">
        <title>Chromosome-level genome of Camellia lanceoleosa provides a valuable resource for understanding genome evolution and self-incompatibility.</title>
        <authorList>
            <person name="Gong W."/>
            <person name="Xiao S."/>
            <person name="Wang L."/>
            <person name="Liao Z."/>
            <person name="Chang Y."/>
            <person name="Mo W."/>
            <person name="Hu G."/>
            <person name="Li W."/>
            <person name="Zhao G."/>
            <person name="Zhu H."/>
            <person name="Hu X."/>
            <person name="Ji K."/>
            <person name="Xiang X."/>
            <person name="Song Q."/>
            <person name="Yuan D."/>
            <person name="Jin S."/>
            <person name="Zhang L."/>
        </authorList>
    </citation>
    <scope>NUCLEOTIDE SEQUENCE [LARGE SCALE GENOMIC DNA]</scope>
    <source>
        <strain evidence="1">SQ_2022a</strain>
    </source>
</reference>
<organism evidence="1 2">
    <name type="scientific">Camellia lanceoleosa</name>
    <dbReference type="NCBI Taxonomy" id="1840588"/>
    <lineage>
        <taxon>Eukaryota</taxon>
        <taxon>Viridiplantae</taxon>
        <taxon>Streptophyta</taxon>
        <taxon>Embryophyta</taxon>
        <taxon>Tracheophyta</taxon>
        <taxon>Spermatophyta</taxon>
        <taxon>Magnoliopsida</taxon>
        <taxon>eudicotyledons</taxon>
        <taxon>Gunneridae</taxon>
        <taxon>Pentapetalae</taxon>
        <taxon>asterids</taxon>
        <taxon>Ericales</taxon>
        <taxon>Theaceae</taxon>
        <taxon>Camellia</taxon>
    </lineage>
</organism>
<proteinExistence type="predicted"/>
<gene>
    <name evidence="1" type="ORF">LOK49_LG13G01239</name>
</gene>
<comment type="caution">
    <text evidence="1">The sequence shown here is derived from an EMBL/GenBank/DDBJ whole genome shotgun (WGS) entry which is preliminary data.</text>
</comment>
<name>A0ACC0FL24_9ERIC</name>
<dbReference type="Proteomes" id="UP001060215">
    <property type="component" value="Chromosome 14"/>
</dbReference>
<accession>A0ACC0FL24</accession>
<evidence type="ECO:0000313" key="1">
    <source>
        <dbReference type="EMBL" id="KAI7989234.1"/>
    </source>
</evidence>
<sequence length="86" mass="10458">MMSRMKWQWERERERRGERRRMWDEGCGTKDVGFGTKDEMAGGRRRKRKRRRKEMRDVGSGTSNEGCEEEQVERMKSEMRDVRKNG</sequence>
<evidence type="ECO:0000313" key="2">
    <source>
        <dbReference type="Proteomes" id="UP001060215"/>
    </source>
</evidence>
<protein>
    <submittedName>
        <fullName evidence="1">Uncharacterized protein</fullName>
    </submittedName>
</protein>
<dbReference type="EMBL" id="CM045771">
    <property type="protein sequence ID" value="KAI7989234.1"/>
    <property type="molecule type" value="Genomic_DNA"/>
</dbReference>